<sequence length="135" mass="14482">MQPPAPKTSDSEKITINLGPVDLGRIDLLVQEGFYANRSDFIRTAIRNQLGTEADAVTRSIERHTLELGLRDIGRAELEAAQAAGELLQVRVVGLARIAPDVSADLARATIGSLTVLGALQASAEIKAALRDRIR</sequence>
<dbReference type="Pfam" id="PF17723">
    <property type="entry name" value="RHH_8"/>
    <property type="match status" value="1"/>
</dbReference>
<gene>
    <name evidence="1" type="ORF">D1114_11355</name>
</gene>
<reference evidence="1 2" key="1">
    <citation type="submission" date="2018-08" db="EMBL/GenBank/DDBJ databases">
        <title>Draft genome sequence of Rhodobacter sphaeroides FY.</title>
        <authorList>
            <person name="Rayyan A."/>
            <person name="Meyer T.E."/>
            <person name="Kyndt J.A."/>
        </authorList>
    </citation>
    <scope>NUCLEOTIDE SEQUENCE [LARGE SCALE GENOMIC DNA]</scope>
    <source>
        <strain evidence="1 2">FY</strain>
    </source>
</reference>
<dbReference type="InterPro" id="IPR041088">
    <property type="entry name" value="RHH_8"/>
</dbReference>
<dbReference type="Proteomes" id="UP000266305">
    <property type="component" value="Unassembled WGS sequence"/>
</dbReference>
<dbReference type="SUPFAM" id="SSF47598">
    <property type="entry name" value="Ribbon-helix-helix"/>
    <property type="match status" value="1"/>
</dbReference>
<dbReference type="Gene3D" id="1.10.1220.10">
    <property type="entry name" value="Met repressor-like"/>
    <property type="match status" value="1"/>
</dbReference>
<dbReference type="GO" id="GO:0006355">
    <property type="term" value="P:regulation of DNA-templated transcription"/>
    <property type="evidence" value="ECO:0007669"/>
    <property type="project" value="InterPro"/>
</dbReference>
<proteinExistence type="predicted"/>
<dbReference type="PANTHER" id="PTHR36215">
    <property type="entry name" value="BLL4998 PROTEIN"/>
    <property type="match status" value="1"/>
</dbReference>
<dbReference type="RefSeq" id="WP_089258173.1">
    <property type="nucleotide sequence ID" value="NZ_QWGP01000011.1"/>
</dbReference>
<evidence type="ECO:0000313" key="2">
    <source>
        <dbReference type="Proteomes" id="UP000266305"/>
    </source>
</evidence>
<accession>A0AAX1UKJ3</accession>
<dbReference type="EMBL" id="QWGP01000011">
    <property type="protein sequence ID" value="RHZ94660.1"/>
    <property type="molecule type" value="Genomic_DNA"/>
</dbReference>
<name>A0AAX1UKJ3_CERSP</name>
<dbReference type="AlphaFoldDB" id="A0AAX1UKJ3"/>
<dbReference type="InterPro" id="IPR013321">
    <property type="entry name" value="Arc_rbn_hlx_hlx"/>
</dbReference>
<protein>
    <submittedName>
        <fullName evidence="1">CopG family transcriptional regulator</fullName>
    </submittedName>
</protein>
<dbReference type="CDD" id="cd22231">
    <property type="entry name" value="RHH_NikR_HicB-like"/>
    <property type="match status" value="1"/>
</dbReference>
<comment type="caution">
    <text evidence="1">The sequence shown here is derived from an EMBL/GenBank/DDBJ whole genome shotgun (WGS) entry which is preliminary data.</text>
</comment>
<dbReference type="InterPro" id="IPR010985">
    <property type="entry name" value="Ribbon_hlx_hlx"/>
</dbReference>
<dbReference type="PANTHER" id="PTHR36215:SF1">
    <property type="entry name" value="BLL4998 PROTEIN"/>
    <property type="match status" value="1"/>
</dbReference>
<organism evidence="1 2">
    <name type="scientific">Cereibacter sphaeroides</name>
    <name type="common">Rhodobacter sphaeroides</name>
    <dbReference type="NCBI Taxonomy" id="1063"/>
    <lineage>
        <taxon>Bacteria</taxon>
        <taxon>Pseudomonadati</taxon>
        <taxon>Pseudomonadota</taxon>
        <taxon>Alphaproteobacteria</taxon>
        <taxon>Rhodobacterales</taxon>
        <taxon>Paracoccaceae</taxon>
        <taxon>Cereibacter</taxon>
    </lineage>
</organism>
<evidence type="ECO:0000313" key="1">
    <source>
        <dbReference type="EMBL" id="RHZ94660.1"/>
    </source>
</evidence>